<dbReference type="SUPFAM" id="SSF53041">
    <property type="entry name" value="Resolvase-like"/>
    <property type="match status" value="1"/>
</dbReference>
<dbReference type="Proteomes" id="UP000264779">
    <property type="component" value="Unassembled WGS sequence"/>
</dbReference>
<feature type="domain" description="Resolvase/invertase-type recombinase catalytic" evidence="1">
    <location>
        <begin position="2"/>
        <end position="157"/>
    </location>
</feature>
<evidence type="ECO:0000313" key="2">
    <source>
        <dbReference type="EMBL" id="HBU51472.1"/>
    </source>
</evidence>
<comment type="caution">
    <text evidence="2">The sequence shown here is derived from an EMBL/GenBank/DDBJ whole genome shotgun (WGS) entry which is preliminary data.</text>
</comment>
<dbReference type="InterPro" id="IPR050639">
    <property type="entry name" value="SSR_resolvase"/>
</dbReference>
<dbReference type="FunFam" id="3.40.50.1390:FF:000010">
    <property type="entry name" value="Recombinase resolvase family"/>
    <property type="match status" value="1"/>
</dbReference>
<dbReference type="AlphaFoldDB" id="A0A358DZW6"/>
<protein>
    <submittedName>
        <fullName evidence="2">Resolvase</fullName>
    </submittedName>
</protein>
<evidence type="ECO:0000313" key="3">
    <source>
        <dbReference type="Proteomes" id="UP000264779"/>
    </source>
</evidence>
<dbReference type="PANTHER" id="PTHR30461">
    <property type="entry name" value="DNA-INVERTASE FROM LAMBDOID PROPHAGE"/>
    <property type="match status" value="1"/>
</dbReference>
<dbReference type="CDD" id="cd03767">
    <property type="entry name" value="SR_Res_par"/>
    <property type="match status" value="1"/>
</dbReference>
<dbReference type="InterPro" id="IPR036162">
    <property type="entry name" value="Resolvase-like_N_sf"/>
</dbReference>
<dbReference type="RefSeq" id="WP_273016186.1">
    <property type="nucleotide sequence ID" value="NZ_CALBIY010000041.1"/>
</dbReference>
<gene>
    <name evidence="2" type="ORF">DEB45_09435</name>
</gene>
<name>A0A358DZW6_9ALTE</name>
<evidence type="ECO:0000259" key="1">
    <source>
        <dbReference type="PROSITE" id="PS51736"/>
    </source>
</evidence>
<dbReference type="GO" id="GO:0000150">
    <property type="term" value="F:DNA strand exchange activity"/>
    <property type="evidence" value="ECO:0007669"/>
    <property type="project" value="InterPro"/>
</dbReference>
<accession>A0A358DZW6</accession>
<dbReference type="InterPro" id="IPR006119">
    <property type="entry name" value="Resolv_N"/>
</dbReference>
<dbReference type="Gene3D" id="3.40.50.1390">
    <property type="entry name" value="Resolvase, N-terminal catalytic domain"/>
    <property type="match status" value="1"/>
</dbReference>
<dbReference type="PANTHER" id="PTHR30461:SF25">
    <property type="entry name" value="RESOLVASE-RELATED"/>
    <property type="match status" value="1"/>
</dbReference>
<organism evidence="2 3">
    <name type="scientific">Alteromonas australica</name>
    <dbReference type="NCBI Taxonomy" id="589873"/>
    <lineage>
        <taxon>Bacteria</taxon>
        <taxon>Pseudomonadati</taxon>
        <taxon>Pseudomonadota</taxon>
        <taxon>Gammaproteobacteria</taxon>
        <taxon>Alteromonadales</taxon>
        <taxon>Alteromonadaceae</taxon>
        <taxon>Alteromonas/Salinimonas group</taxon>
        <taxon>Alteromonas</taxon>
    </lineage>
</organism>
<dbReference type="SMART" id="SM00857">
    <property type="entry name" value="Resolvase"/>
    <property type="match status" value="1"/>
</dbReference>
<dbReference type="PROSITE" id="PS51736">
    <property type="entry name" value="RECOMBINASES_3"/>
    <property type="match status" value="1"/>
</dbReference>
<reference evidence="2 3" key="1">
    <citation type="journal article" date="2018" name="Nat. Biotechnol.">
        <title>A standardized bacterial taxonomy based on genome phylogeny substantially revises the tree of life.</title>
        <authorList>
            <person name="Parks D.H."/>
            <person name="Chuvochina M."/>
            <person name="Waite D.W."/>
            <person name="Rinke C."/>
            <person name="Skarshewski A."/>
            <person name="Chaumeil P.A."/>
            <person name="Hugenholtz P."/>
        </authorList>
    </citation>
    <scope>NUCLEOTIDE SEQUENCE [LARGE SCALE GENOMIC DNA]</scope>
    <source>
        <strain evidence="2">UBA11621</strain>
    </source>
</reference>
<dbReference type="Pfam" id="PF00239">
    <property type="entry name" value="Resolvase"/>
    <property type="match status" value="1"/>
</dbReference>
<proteinExistence type="predicted"/>
<dbReference type="EMBL" id="DONK01000137">
    <property type="protein sequence ID" value="HBU51472.1"/>
    <property type="molecule type" value="Genomic_DNA"/>
</dbReference>
<sequence>MFIRAYLRASTTGQDATRAKGTLQEFVQGNGQKVAAFYIENKSGASLQRPELMKLLDDSHNGDILLVESIDRLTRLKLDDWEFLRRTIEEKGINVVSLDLPTSHMIFSTNKSNDFMEAVMRAINRLLLDILAAGAYKDYKERERKQAEGIKKAKAAGKYKGRAVDLKLLEQVRKLSESGDFSINEMASVLKKSRATIIRYRKRLNESK</sequence>
<dbReference type="GO" id="GO:0003677">
    <property type="term" value="F:DNA binding"/>
    <property type="evidence" value="ECO:0007669"/>
    <property type="project" value="InterPro"/>
</dbReference>